<evidence type="ECO:0000313" key="3">
    <source>
        <dbReference type="EMBL" id="SMX33529.1"/>
    </source>
</evidence>
<dbReference type="PANTHER" id="PTHR13947:SF37">
    <property type="entry name" value="LD18367P"/>
    <property type="match status" value="1"/>
</dbReference>
<reference evidence="4" key="1">
    <citation type="submission" date="2017-05" db="EMBL/GenBank/DDBJ databases">
        <authorList>
            <person name="Rodrigo-Torres L."/>
            <person name="Arahal R. D."/>
            <person name="Lucena T."/>
        </authorList>
    </citation>
    <scope>NUCLEOTIDE SEQUENCE [LARGE SCALE GENOMIC DNA]</scope>
    <source>
        <strain evidence="4">CECT 8621</strain>
    </source>
</reference>
<sequence>MASFIGGRGVSVCTGYGKGWLDGVGQRGFAFAMSDDIKFRDLQVGDAGWIIQRHGELYAAHDGFDATFEALVAEILAAHMRDHDPSCERAWIAHRGDQRVGSIFCVKEGGPGIARLRLFLIEPTERGHGLGHKLLAKCINFAREAGYQRLVLNTHESHKAACALYAAHGFRMTMAVPVHSFGQDLVEQSWQIDL</sequence>
<protein>
    <submittedName>
        <fullName evidence="3">Acetyltransferase (GNAT) family protein</fullName>
    </submittedName>
</protein>
<evidence type="ECO:0000259" key="2">
    <source>
        <dbReference type="PROSITE" id="PS51186"/>
    </source>
</evidence>
<organism evidence="3 4">
    <name type="scientific">Actibacterium lipolyticum</name>
    <dbReference type="NCBI Taxonomy" id="1524263"/>
    <lineage>
        <taxon>Bacteria</taxon>
        <taxon>Pseudomonadati</taxon>
        <taxon>Pseudomonadota</taxon>
        <taxon>Alphaproteobacteria</taxon>
        <taxon>Rhodobacterales</taxon>
        <taxon>Roseobacteraceae</taxon>
        <taxon>Actibacterium</taxon>
    </lineage>
</organism>
<dbReference type="Pfam" id="PF00583">
    <property type="entry name" value="Acetyltransf_1"/>
    <property type="match status" value="1"/>
</dbReference>
<dbReference type="EMBL" id="FXYE01000001">
    <property type="protein sequence ID" value="SMX33529.1"/>
    <property type="molecule type" value="Genomic_DNA"/>
</dbReference>
<evidence type="ECO:0000256" key="1">
    <source>
        <dbReference type="ARBA" id="ARBA00022679"/>
    </source>
</evidence>
<dbReference type="SUPFAM" id="SSF55729">
    <property type="entry name" value="Acyl-CoA N-acyltransferases (Nat)"/>
    <property type="match status" value="1"/>
</dbReference>
<dbReference type="Gene3D" id="3.40.630.30">
    <property type="match status" value="1"/>
</dbReference>
<feature type="domain" description="N-acetyltransferase" evidence="2">
    <location>
        <begin position="37"/>
        <end position="194"/>
    </location>
</feature>
<dbReference type="GO" id="GO:0008080">
    <property type="term" value="F:N-acetyltransferase activity"/>
    <property type="evidence" value="ECO:0007669"/>
    <property type="project" value="InterPro"/>
</dbReference>
<dbReference type="AlphaFoldDB" id="A0A238JS87"/>
<dbReference type="Proteomes" id="UP000202922">
    <property type="component" value="Unassembled WGS sequence"/>
</dbReference>
<dbReference type="PANTHER" id="PTHR13947">
    <property type="entry name" value="GNAT FAMILY N-ACETYLTRANSFERASE"/>
    <property type="match status" value="1"/>
</dbReference>
<gene>
    <name evidence="3" type="ORF">COL8621_01042</name>
</gene>
<name>A0A238JS87_9RHOB</name>
<dbReference type="CDD" id="cd04301">
    <property type="entry name" value="NAT_SF"/>
    <property type="match status" value="1"/>
</dbReference>
<evidence type="ECO:0000313" key="4">
    <source>
        <dbReference type="Proteomes" id="UP000202922"/>
    </source>
</evidence>
<dbReference type="InterPro" id="IPR000182">
    <property type="entry name" value="GNAT_dom"/>
</dbReference>
<accession>A0A238JS87</accession>
<keyword evidence="1 3" id="KW-0808">Transferase</keyword>
<proteinExistence type="predicted"/>
<dbReference type="InterPro" id="IPR050769">
    <property type="entry name" value="NAT_camello-type"/>
</dbReference>
<dbReference type="InterPro" id="IPR016181">
    <property type="entry name" value="Acyl_CoA_acyltransferase"/>
</dbReference>
<dbReference type="PROSITE" id="PS51186">
    <property type="entry name" value="GNAT"/>
    <property type="match status" value="1"/>
</dbReference>
<keyword evidence="4" id="KW-1185">Reference proteome</keyword>